<reference evidence="3" key="1">
    <citation type="journal article" date="2021" name="Sci. Rep.">
        <title>Diploid genomic architecture of Nitzschia inconspicua, an elite biomass production diatom.</title>
        <authorList>
            <person name="Oliver A."/>
            <person name="Podell S."/>
            <person name="Pinowska A."/>
            <person name="Traller J.C."/>
            <person name="Smith S.R."/>
            <person name="McClure R."/>
            <person name="Beliaev A."/>
            <person name="Bohutskyi P."/>
            <person name="Hill E.A."/>
            <person name="Rabines A."/>
            <person name="Zheng H."/>
            <person name="Allen L.Z."/>
            <person name="Kuo A."/>
            <person name="Grigoriev I.V."/>
            <person name="Allen A.E."/>
            <person name="Hazlebeck D."/>
            <person name="Allen E.E."/>
        </authorList>
    </citation>
    <scope>NUCLEOTIDE SEQUENCE</scope>
    <source>
        <strain evidence="3">Hildebrandi</strain>
    </source>
</reference>
<feature type="compositionally biased region" description="Basic and acidic residues" evidence="2">
    <location>
        <begin position="386"/>
        <end position="415"/>
    </location>
</feature>
<feature type="region of interest" description="Disordered" evidence="2">
    <location>
        <begin position="380"/>
        <end position="435"/>
    </location>
</feature>
<feature type="coiled-coil region" evidence="1">
    <location>
        <begin position="28"/>
        <end position="58"/>
    </location>
</feature>
<evidence type="ECO:0000256" key="2">
    <source>
        <dbReference type="SAM" id="MobiDB-lite"/>
    </source>
</evidence>
<organism evidence="3 4">
    <name type="scientific">Nitzschia inconspicua</name>
    <dbReference type="NCBI Taxonomy" id="303405"/>
    <lineage>
        <taxon>Eukaryota</taxon>
        <taxon>Sar</taxon>
        <taxon>Stramenopiles</taxon>
        <taxon>Ochrophyta</taxon>
        <taxon>Bacillariophyta</taxon>
        <taxon>Bacillariophyceae</taxon>
        <taxon>Bacillariophycidae</taxon>
        <taxon>Bacillariales</taxon>
        <taxon>Bacillariaceae</taxon>
        <taxon>Nitzschia</taxon>
    </lineage>
</organism>
<feature type="region of interest" description="Disordered" evidence="2">
    <location>
        <begin position="80"/>
        <end position="155"/>
    </location>
</feature>
<name>A0A9K3LI62_9STRA</name>
<evidence type="ECO:0000313" key="4">
    <source>
        <dbReference type="Proteomes" id="UP000693970"/>
    </source>
</evidence>
<protein>
    <submittedName>
        <fullName evidence="3">Uncharacterized protein</fullName>
    </submittedName>
</protein>
<dbReference type="AlphaFoldDB" id="A0A9K3LI62"/>
<keyword evidence="1" id="KW-0175">Coiled coil</keyword>
<proteinExistence type="predicted"/>
<dbReference type="Proteomes" id="UP000693970">
    <property type="component" value="Unassembled WGS sequence"/>
</dbReference>
<dbReference type="OrthoDB" id="10640211at2759"/>
<feature type="compositionally biased region" description="Basic and acidic residues" evidence="2">
    <location>
        <begin position="80"/>
        <end position="138"/>
    </location>
</feature>
<accession>A0A9K3LI62</accession>
<evidence type="ECO:0000313" key="3">
    <source>
        <dbReference type="EMBL" id="KAG7362840.1"/>
    </source>
</evidence>
<evidence type="ECO:0000256" key="1">
    <source>
        <dbReference type="SAM" id="Coils"/>
    </source>
</evidence>
<comment type="caution">
    <text evidence="3">The sequence shown here is derived from an EMBL/GenBank/DDBJ whole genome shotgun (WGS) entry which is preliminary data.</text>
</comment>
<sequence>MTGGTTLDMAIVHVETQETFDNVHSDKIAEAEALAAEALRMANEAKRAAERLAEVKKTLAMFSKKLDKVEKVVLVEKVSKSRDEDATPFEADKAAKKEDAPVKEDEAAPIEAEKAAKKEDAPIKAEENQIEEPVKEELPPAVEEEEEEFVPPPPPVVQRAIVSSVALVEEDKDFLEATLDSLGVDKICGVDDETLAKIQAEELGLPAPVIVKKVGKKATSVVARKIVPAPKVANSSTSENRIVATTDDDGKDFLEKTLDSWGVDRLCGVDDVTLGLATSHPEPTQPPKPVPFENPTRIEYKKVPALEIVHSESLKEQRSKEIREQLHLPQKVYQRAPTNFEFSDPFGVDHDDLIMCGKLADLCEPDLDALQQPEAYYTLPAPIPRGEPEKSILKKETPVSPKEDAVSVDIPKDVPAETSSKNVKFQEVSEDSKDL</sequence>
<dbReference type="EMBL" id="JAGRRH010000010">
    <property type="protein sequence ID" value="KAG7362840.1"/>
    <property type="molecule type" value="Genomic_DNA"/>
</dbReference>
<reference evidence="3" key="2">
    <citation type="submission" date="2021-04" db="EMBL/GenBank/DDBJ databases">
        <authorList>
            <person name="Podell S."/>
        </authorList>
    </citation>
    <scope>NUCLEOTIDE SEQUENCE</scope>
    <source>
        <strain evidence="3">Hildebrandi</strain>
    </source>
</reference>
<gene>
    <name evidence="3" type="ORF">IV203_026200</name>
</gene>
<keyword evidence="4" id="KW-1185">Reference proteome</keyword>